<dbReference type="InParanoid" id="A0A067PA69"/>
<evidence type="ECO:0000313" key="2">
    <source>
        <dbReference type="Proteomes" id="UP000027265"/>
    </source>
</evidence>
<dbReference type="AlphaFoldDB" id="A0A067PA69"/>
<sequence length="111" mass="12767">MRNRGYLIGDEHCRLDRVYIPHVYRARSSRLTDHATGQWQKSLPTKPSGQHLPSTRFLSLKCTLPAVSVRPTIRDLTKSHLCVRSERTKMKTLLITRLSPRVIPSTPPRKP</sequence>
<keyword evidence="2" id="KW-1185">Reference proteome</keyword>
<gene>
    <name evidence="1" type="ORF">JAAARDRAFT_81350</name>
</gene>
<dbReference type="Proteomes" id="UP000027265">
    <property type="component" value="Unassembled WGS sequence"/>
</dbReference>
<dbReference type="HOGENOM" id="CLU_2158800_0_0_1"/>
<dbReference type="EMBL" id="KL197746">
    <property type="protein sequence ID" value="KDQ51664.1"/>
    <property type="molecule type" value="Genomic_DNA"/>
</dbReference>
<accession>A0A067PA69</accession>
<evidence type="ECO:0000313" key="1">
    <source>
        <dbReference type="EMBL" id="KDQ51664.1"/>
    </source>
</evidence>
<reference evidence="2" key="1">
    <citation type="journal article" date="2014" name="Proc. Natl. Acad. Sci. U.S.A.">
        <title>Extensive sampling of basidiomycete genomes demonstrates inadequacy of the white-rot/brown-rot paradigm for wood decay fungi.</title>
        <authorList>
            <person name="Riley R."/>
            <person name="Salamov A.A."/>
            <person name="Brown D.W."/>
            <person name="Nagy L.G."/>
            <person name="Floudas D."/>
            <person name="Held B.W."/>
            <person name="Levasseur A."/>
            <person name="Lombard V."/>
            <person name="Morin E."/>
            <person name="Otillar R."/>
            <person name="Lindquist E.A."/>
            <person name="Sun H."/>
            <person name="LaButti K.M."/>
            <person name="Schmutz J."/>
            <person name="Jabbour D."/>
            <person name="Luo H."/>
            <person name="Baker S.E."/>
            <person name="Pisabarro A.G."/>
            <person name="Walton J.D."/>
            <person name="Blanchette R.A."/>
            <person name="Henrissat B."/>
            <person name="Martin F."/>
            <person name="Cullen D."/>
            <person name="Hibbett D.S."/>
            <person name="Grigoriev I.V."/>
        </authorList>
    </citation>
    <scope>NUCLEOTIDE SEQUENCE [LARGE SCALE GENOMIC DNA]</scope>
    <source>
        <strain evidence="2">MUCL 33604</strain>
    </source>
</reference>
<protein>
    <submittedName>
        <fullName evidence="1">Uncharacterized protein</fullName>
    </submittedName>
</protein>
<organism evidence="1 2">
    <name type="scientific">Jaapia argillacea MUCL 33604</name>
    <dbReference type="NCBI Taxonomy" id="933084"/>
    <lineage>
        <taxon>Eukaryota</taxon>
        <taxon>Fungi</taxon>
        <taxon>Dikarya</taxon>
        <taxon>Basidiomycota</taxon>
        <taxon>Agaricomycotina</taxon>
        <taxon>Agaricomycetes</taxon>
        <taxon>Agaricomycetidae</taxon>
        <taxon>Jaapiales</taxon>
        <taxon>Jaapiaceae</taxon>
        <taxon>Jaapia</taxon>
    </lineage>
</organism>
<proteinExistence type="predicted"/>
<name>A0A067PA69_9AGAM</name>